<dbReference type="InterPro" id="IPR051910">
    <property type="entry name" value="ComF/GntX_DNA_util-trans"/>
</dbReference>
<feature type="domain" description="Phosphoribosyltransferase" evidence="2">
    <location>
        <begin position="112"/>
        <end position="224"/>
    </location>
</feature>
<dbReference type="Gene3D" id="3.40.50.2020">
    <property type="match status" value="1"/>
</dbReference>
<dbReference type="Proteomes" id="UP000310506">
    <property type="component" value="Unassembled WGS sequence"/>
</dbReference>
<accession>A0A4S3B4K1</accession>
<evidence type="ECO:0000259" key="2">
    <source>
        <dbReference type="Pfam" id="PF00156"/>
    </source>
</evidence>
<evidence type="ECO:0000256" key="1">
    <source>
        <dbReference type="ARBA" id="ARBA00008007"/>
    </source>
</evidence>
<dbReference type="InterPro" id="IPR029057">
    <property type="entry name" value="PRTase-like"/>
</dbReference>
<dbReference type="EMBL" id="SDGV01000004">
    <property type="protein sequence ID" value="THB61981.1"/>
    <property type="molecule type" value="Genomic_DNA"/>
</dbReference>
<dbReference type="AlphaFoldDB" id="A0A4S3B4K1"/>
<name>A0A4S3B4K1_9ENTE</name>
<comment type="similarity">
    <text evidence="1">Belongs to the ComF/GntX family.</text>
</comment>
<dbReference type="PANTHER" id="PTHR47505:SF1">
    <property type="entry name" value="DNA UTILIZATION PROTEIN YHGH"/>
    <property type="match status" value="1"/>
</dbReference>
<dbReference type="PANTHER" id="PTHR47505">
    <property type="entry name" value="DNA UTILIZATION PROTEIN YHGH"/>
    <property type="match status" value="1"/>
</dbReference>
<proteinExistence type="inferred from homology"/>
<evidence type="ECO:0000313" key="4">
    <source>
        <dbReference type="Proteomes" id="UP000310506"/>
    </source>
</evidence>
<protein>
    <submittedName>
        <fullName evidence="3">ComF family protein</fullName>
    </submittedName>
</protein>
<dbReference type="OrthoDB" id="9779910at2"/>
<reference evidence="3 4" key="1">
    <citation type="submission" date="2019-01" db="EMBL/GenBank/DDBJ databases">
        <title>Vagococcus silagei sp. nov. isolated from brewer's grain.</title>
        <authorList>
            <person name="Guu J.-R."/>
        </authorList>
    </citation>
    <scope>NUCLEOTIDE SEQUENCE [LARGE SCALE GENOMIC DNA]</scope>
    <source>
        <strain evidence="3 4">2B-2</strain>
    </source>
</reference>
<dbReference type="SUPFAM" id="SSF53271">
    <property type="entry name" value="PRTase-like"/>
    <property type="match status" value="1"/>
</dbReference>
<sequence>MFKKMECELCHLPLNYPLNWKSLFSKKPFIENHCCEECFRTFKMIRDNKNICRYCMKEVRVGKNICSDCQYWLEKEGKIESYHRALFSYDEAMQHYFREYKFKGNIKLAKVFSKEIHQGLYYELNERIIVPIPMSQTSFLKRGFNPVEEFLVQAEIPFLKILNKNQETVPQSSKNRPERLQLEQPFVIDYKLKRQVKRRKVIIVDDIYTTGQTIHLAKKCLLENGIRTDFTFSLTR</sequence>
<dbReference type="Pfam" id="PF00156">
    <property type="entry name" value="Pribosyltran"/>
    <property type="match status" value="1"/>
</dbReference>
<comment type="caution">
    <text evidence="3">The sequence shown here is derived from an EMBL/GenBank/DDBJ whole genome shotgun (WGS) entry which is preliminary data.</text>
</comment>
<keyword evidence="4" id="KW-1185">Reference proteome</keyword>
<dbReference type="InterPro" id="IPR000836">
    <property type="entry name" value="PRTase_dom"/>
</dbReference>
<dbReference type="CDD" id="cd06223">
    <property type="entry name" value="PRTases_typeI"/>
    <property type="match status" value="1"/>
</dbReference>
<gene>
    <name evidence="3" type="ORF">ESZ54_01885</name>
</gene>
<evidence type="ECO:0000313" key="3">
    <source>
        <dbReference type="EMBL" id="THB61981.1"/>
    </source>
</evidence>
<organism evidence="3 4">
    <name type="scientific">Vagococcus silagei</name>
    <dbReference type="NCBI Taxonomy" id="2508885"/>
    <lineage>
        <taxon>Bacteria</taxon>
        <taxon>Bacillati</taxon>
        <taxon>Bacillota</taxon>
        <taxon>Bacilli</taxon>
        <taxon>Lactobacillales</taxon>
        <taxon>Enterococcaceae</taxon>
        <taxon>Vagococcus</taxon>
    </lineage>
</organism>